<dbReference type="PANTHER" id="PTHR24020">
    <property type="entry name" value="COLLAGEN ALPHA"/>
    <property type="match status" value="1"/>
</dbReference>
<dbReference type="SMART" id="SM00327">
    <property type="entry name" value="VWA"/>
    <property type="match status" value="1"/>
</dbReference>
<dbReference type="Proteomes" id="UP001159427">
    <property type="component" value="Unassembled WGS sequence"/>
</dbReference>
<dbReference type="Gene3D" id="3.40.50.410">
    <property type="entry name" value="von Willebrand factor, type A domain"/>
    <property type="match status" value="1"/>
</dbReference>
<dbReference type="InterPro" id="IPR036465">
    <property type="entry name" value="vWFA_dom_sf"/>
</dbReference>
<evidence type="ECO:0000313" key="2">
    <source>
        <dbReference type="EMBL" id="CAH3164089.1"/>
    </source>
</evidence>
<dbReference type="SUPFAM" id="SSF53300">
    <property type="entry name" value="vWA-like"/>
    <property type="match status" value="1"/>
</dbReference>
<evidence type="ECO:0000313" key="3">
    <source>
        <dbReference type="Proteomes" id="UP001159427"/>
    </source>
</evidence>
<dbReference type="InterPro" id="IPR002035">
    <property type="entry name" value="VWF_A"/>
</dbReference>
<reference evidence="2 3" key="1">
    <citation type="submission" date="2022-05" db="EMBL/GenBank/DDBJ databases">
        <authorList>
            <consortium name="Genoscope - CEA"/>
            <person name="William W."/>
        </authorList>
    </citation>
    <scope>NUCLEOTIDE SEQUENCE [LARGE SCALE GENOMIC DNA]</scope>
</reference>
<accession>A0ABN8QL46</accession>
<sequence length="214" mass="23346">MDTTFIVDSSVCDDSSNWNRLLYFIQTLVTYFNVSPSGGRIALIQFSTGANVVLKFNTLTGSLLNDAEVNRRVGLLKCQGGFRRIDKALDLVEKELLTPAGGVRDVSRPVLVITTGKQTADQGLYTRLSIAVQGIKNKGVTVYAVGVGRAADMAELLEIASAPEYVFRSQSFKRLQNLTSGLRGEFCVGNDLQMFDANTVFGNDICPIPMDTTF</sequence>
<dbReference type="InterPro" id="IPR050525">
    <property type="entry name" value="ECM_Assembly_Org"/>
</dbReference>
<name>A0ABN8QL46_9CNID</name>
<feature type="non-terminal residue" evidence="2">
    <location>
        <position position="214"/>
    </location>
</feature>
<dbReference type="Pfam" id="PF00092">
    <property type="entry name" value="VWA"/>
    <property type="match status" value="1"/>
</dbReference>
<feature type="domain" description="VWFA" evidence="1">
    <location>
        <begin position="2"/>
        <end position="182"/>
    </location>
</feature>
<dbReference type="EMBL" id="CALNXI010001304">
    <property type="protein sequence ID" value="CAH3164089.1"/>
    <property type="molecule type" value="Genomic_DNA"/>
</dbReference>
<dbReference type="CDD" id="cd01450">
    <property type="entry name" value="vWFA_subfamily_ECM"/>
    <property type="match status" value="1"/>
</dbReference>
<dbReference type="PANTHER" id="PTHR24020:SF20">
    <property type="entry name" value="PH DOMAIN-CONTAINING PROTEIN"/>
    <property type="match status" value="1"/>
</dbReference>
<gene>
    <name evidence="2" type="ORF">PEVE_00004858</name>
</gene>
<comment type="caution">
    <text evidence="2">The sequence shown here is derived from an EMBL/GenBank/DDBJ whole genome shotgun (WGS) entry which is preliminary data.</text>
</comment>
<proteinExistence type="predicted"/>
<dbReference type="PROSITE" id="PS50234">
    <property type="entry name" value="VWFA"/>
    <property type="match status" value="1"/>
</dbReference>
<evidence type="ECO:0000259" key="1">
    <source>
        <dbReference type="PROSITE" id="PS50234"/>
    </source>
</evidence>
<keyword evidence="3" id="KW-1185">Reference proteome</keyword>
<organism evidence="2 3">
    <name type="scientific">Porites evermanni</name>
    <dbReference type="NCBI Taxonomy" id="104178"/>
    <lineage>
        <taxon>Eukaryota</taxon>
        <taxon>Metazoa</taxon>
        <taxon>Cnidaria</taxon>
        <taxon>Anthozoa</taxon>
        <taxon>Hexacorallia</taxon>
        <taxon>Scleractinia</taxon>
        <taxon>Fungiina</taxon>
        <taxon>Poritidae</taxon>
        <taxon>Porites</taxon>
    </lineage>
</organism>
<protein>
    <recommendedName>
        <fullName evidence="1">VWFA domain-containing protein</fullName>
    </recommendedName>
</protein>